<keyword evidence="1" id="KW-0418">Kinase</keyword>
<dbReference type="EMBL" id="GGEC01057583">
    <property type="protein sequence ID" value="MBX38067.1"/>
    <property type="molecule type" value="Transcribed_RNA"/>
</dbReference>
<reference evidence="1" key="1">
    <citation type="submission" date="2018-02" db="EMBL/GenBank/DDBJ databases">
        <title>Rhizophora mucronata_Transcriptome.</title>
        <authorList>
            <person name="Meera S.P."/>
            <person name="Sreeshan A."/>
            <person name="Augustine A."/>
        </authorList>
    </citation>
    <scope>NUCLEOTIDE SEQUENCE</scope>
    <source>
        <tissue evidence="1">Leaf</tissue>
    </source>
</reference>
<accession>A0A2P2N6C9</accession>
<organism evidence="1">
    <name type="scientific">Rhizophora mucronata</name>
    <name type="common">Asiatic mangrove</name>
    <dbReference type="NCBI Taxonomy" id="61149"/>
    <lineage>
        <taxon>Eukaryota</taxon>
        <taxon>Viridiplantae</taxon>
        <taxon>Streptophyta</taxon>
        <taxon>Embryophyta</taxon>
        <taxon>Tracheophyta</taxon>
        <taxon>Spermatophyta</taxon>
        <taxon>Magnoliopsida</taxon>
        <taxon>eudicotyledons</taxon>
        <taxon>Gunneridae</taxon>
        <taxon>Pentapetalae</taxon>
        <taxon>rosids</taxon>
        <taxon>fabids</taxon>
        <taxon>Malpighiales</taxon>
        <taxon>Rhizophoraceae</taxon>
        <taxon>Rhizophora</taxon>
    </lineage>
</organism>
<protein>
    <submittedName>
        <fullName evidence="1">MAP kinase kinase kinase-like protein</fullName>
    </submittedName>
</protein>
<evidence type="ECO:0000313" key="1">
    <source>
        <dbReference type="EMBL" id="MBX38067.1"/>
    </source>
</evidence>
<sequence>MCLYGSKHSTAPPFGKPIMSLLSRPTVSAKTLNKIARGRHEPCFIFPSNWIPWFSNTWKVSSNAVFAGLPTPCLL</sequence>
<dbReference type="GO" id="GO:0016301">
    <property type="term" value="F:kinase activity"/>
    <property type="evidence" value="ECO:0007669"/>
    <property type="project" value="UniProtKB-KW"/>
</dbReference>
<keyword evidence="1" id="KW-0808">Transferase</keyword>
<proteinExistence type="predicted"/>
<dbReference type="AlphaFoldDB" id="A0A2P2N6C9"/>
<name>A0A2P2N6C9_RHIMU</name>